<accession>A0A1Z2XIG6</accession>
<dbReference type="EMBL" id="SRYD01000022">
    <property type="protein sequence ID" value="TGY74376.1"/>
    <property type="molecule type" value="Genomic_DNA"/>
</dbReference>
<reference evidence="2" key="2">
    <citation type="submission" date="2017-04" db="EMBL/GenBank/DDBJ databases">
        <title>Complete Genome Sequences of Twelve Strains of a Stable Defined Moderately Diverse Mouse Microbiota 2 (sDMDMm2).</title>
        <authorList>
            <person name="Uchimura Y."/>
            <person name="Wyss M."/>
            <person name="Brugiroux S."/>
            <person name="Limenitakis J.P."/>
            <person name="Stecher B."/>
            <person name="McCoy K.D."/>
            <person name="Macpherson A.J."/>
        </authorList>
    </citation>
    <scope>NUCLEOTIDE SEQUENCE</scope>
    <source>
        <strain evidence="2">YL27</strain>
    </source>
</reference>
<dbReference type="InterPro" id="IPR012337">
    <property type="entry name" value="RNaseH-like_sf"/>
</dbReference>
<dbReference type="Pfam" id="PF00929">
    <property type="entry name" value="RNase_T"/>
    <property type="match status" value="1"/>
</dbReference>
<keyword evidence="3" id="KW-0378">Hydrolase</keyword>
<dbReference type="GO" id="GO:0005829">
    <property type="term" value="C:cytosol"/>
    <property type="evidence" value="ECO:0007669"/>
    <property type="project" value="TreeGrafter"/>
</dbReference>
<dbReference type="PANTHER" id="PTHR30231">
    <property type="entry name" value="DNA POLYMERASE III SUBUNIT EPSILON"/>
    <property type="match status" value="1"/>
</dbReference>
<dbReference type="PANTHER" id="PTHR30231:SF41">
    <property type="entry name" value="DNA POLYMERASE III SUBUNIT EPSILON"/>
    <property type="match status" value="1"/>
</dbReference>
<dbReference type="Gene3D" id="3.30.420.10">
    <property type="entry name" value="Ribonuclease H-like superfamily/Ribonuclease H"/>
    <property type="match status" value="1"/>
</dbReference>
<dbReference type="RefSeq" id="WP_068960998.1">
    <property type="nucleotide sequence ID" value="NZ_CAJTAP010000036.1"/>
</dbReference>
<evidence type="ECO:0000313" key="5">
    <source>
        <dbReference type="Proteomes" id="UP000306630"/>
    </source>
</evidence>
<dbReference type="GeneID" id="65536818"/>
<reference evidence="3 5" key="3">
    <citation type="submission" date="2019-04" db="EMBL/GenBank/DDBJ databases">
        <title>Microbes associate with the intestines of laboratory mice.</title>
        <authorList>
            <person name="Navarre W."/>
            <person name="Wong E."/>
            <person name="Huang K."/>
            <person name="Tropini C."/>
            <person name="Ng K."/>
            <person name="Yu B."/>
        </authorList>
    </citation>
    <scope>NUCLEOTIDE SEQUENCE [LARGE SCALE GENOMIC DNA]</scope>
    <source>
        <strain evidence="3 5">NM06_A21</strain>
    </source>
</reference>
<evidence type="ECO:0000313" key="3">
    <source>
        <dbReference type="EMBL" id="TGY74376.1"/>
    </source>
</evidence>
<dbReference type="InterPro" id="IPR036397">
    <property type="entry name" value="RNaseH_sf"/>
</dbReference>
<name>A0A1B1SA80_9BACT</name>
<dbReference type="STRING" id="1796646.A4V02_08095"/>
<dbReference type="InterPro" id="IPR013520">
    <property type="entry name" value="Ribonucl_H"/>
</dbReference>
<dbReference type="Proteomes" id="UP000306630">
    <property type="component" value="Unassembled WGS sequence"/>
</dbReference>
<dbReference type="OrthoDB" id="9791657at2"/>
<organism evidence="2 4">
    <name type="scientific">Muribaculum intestinale</name>
    <dbReference type="NCBI Taxonomy" id="1796646"/>
    <lineage>
        <taxon>Bacteria</taxon>
        <taxon>Pseudomonadati</taxon>
        <taxon>Bacteroidota</taxon>
        <taxon>Bacteroidia</taxon>
        <taxon>Bacteroidales</taxon>
        <taxon>Muribaculaceae</taxon>
        <taxon>Muribaculum</taxon>
    </lineage>
</organism>
<protein>
    <submittedName>
        <fullName evidence="3">3'-5' exonuclease</fullName>
    </submittedName>
    <submittedName>
        <fullName evidence="2">DNA polymerase III subunit epsilon</fullName>
    </submittedName>
</protein>
<keyword evidence="3" id="KW-0269">Exonuclease</keyword>
<dbReference type="GO" id="GO:0008408">
    <property type="term" value="F:3'-5' exonuclease activity"/>
    <property type="evidence" value="ECO:0007669"/>
    <property type="project" value="TreeGrafter"/>
</dbReference>
<reference evidence="4" key="1">
    <citation type="submission" date="2016-04" db="EMBL/GenBank/DDBJ databases">
        <title>Complete Genome Sequences of Twelve Strains of a Stable Defined Moderately Diverse Mouse Microbiota 2 (sDMDMm2).</title>
        <authorList>
            <person name="Uchimura Y."/>
            <person name="Wyss M."/>
            <person name="Brugiroux S."/>
            <person name="Limenitakis J.P."/>
            <person name="Stecher B."/>
            <person name="McCoy K.D."/>
            <person name="Macpherson A.J."/>
        </authorList>
    </citation>
    <scope>NUCLEOTIDE SEQUENCE [LARGE SCALE GENOMIC DNA]</scope>
    <source>
        <strain evidence="4">YL27</strain>
    </source>
</reference>
<feature type="domain" description="Exonuclease" evidence="1">
    <location>
        <begin position="8"/>
        <end position="174"/>
    </location>
</feature>
<dbReference type="SMART" id="SM00479">
    <property type="entry name" value="EXOIII"/>
    <property type="match status" value="1"/>
</dbReference>
<dbReference type="GO" id="GO:0003676">
    <property type="term" value="F:nucleic acid binding"/>
    <property type="evidence" value="ECO:0007669"/>
    <property type="project" value="InterPro"/>
</dbReference>
<dbReference type="Pfam" id="PF20600">
    <property type="entry name" value="ExoX-like_C"/>
    <property type="match status" value="1"/>
</dbReference>
<sequence>MNLVLTRPIVFFDLETTGTSIMRDRIVEISIIKVMPDGSEIERTLRVNPGMPIPAEATAIHHITDADVADAPTFSMIAAELMELFADADIAGFNSNRFDVPLLTEEFLRAGIAFDLSKRRFIDVQTIFHKMEQRTLVAAYKFYCGKDLTEAHSANADTRATYEVLKAQLDCYDTLKNDVAYLAEFSTQNRNVDLMGRIIRNDAGTEVFNFGKYKGQPVEEVFRRDIGYYSWMMQGEFPANTKQVITAIKMRLK</sequence>
<dbReference type="Proteomes" id="UP000186351">
    <property type="component" value="Chromosome"/>
</dbReference>
<gene>
    <name evidence="2" type="ORF">A4V02_08095</name>
    <name evidence="3" type="ORF">E5333_06720</name>
</gene>
<proteinExistence type="predicted"/>
<accession>A0A1B1SA80</accession>
<dbReference type="AlphaFoldDB" id="A0A1B1SA80"/>
<keyword evidence="3" id="KW-0540">Nuclease</keyword>
<evidence type="ECO:0000313" key="4">
    <source>
        <dbReference type="Proteomes" id="UP000186351"/>
    </source>
</evidence>
<dbReference type="SUPFAM" id="SSF53098">
    <property type="entry name" value="Ribonuclease H-like"/>
    <property type="match status" value="1"/>
</dbReference>
<dbReference type="CDD" id="cd06127">
    <property type="entry name" value="DEDDh"/>
    <property type="match status" value="1"/>
</dbReference>
<keyword evidence="4" id="KW-1185">Reference proteome</keyword>
<dbReference type="InterPro" id="IPR046768">
    <property type="entry name" value="ExoX-like_C"/>
</dbReference>
<evidence type="ECO:0000259" key="1">
    <source>
        <dbReference type="SMART" id="SM00479"/>
    </source>
</evidence>
<evidence type="ECO:0000313" key="2">
    <source>
        <dbReference type="EMBL" id="ANU63692.1"/>
    </source>
</evidence>
<dbReference type="GO" id="GO:0045004">
    <property type="term" value="P:DNA replication proofreading"/>
    <property type="evidence" value="ECO:0007669"/>
    <property type="project" value="TreeGrafter"/>
</dbReference>
<dbReference type="EMBL" id="CP015402">
    <property type="protein sequence ID" value="ANU63692.1"/>
    <property type="molecule type" value="Genomic_DNA"/>
</dbReference>
<dbReference type="KEGG" id="pary:A4V02_08095"/>